<proteinExistence type="inferred from homology"/>
<accession>A0A4Q7P0C2</accession>
<dbReference type="CDD" id="cd06451">
    <property type="entry name" value="AGAT_like"/>
    <property type="match status" value="1"/>
</dbReference>
<dbReference type="GO" id="GO:0008453">
    <property type="term" value="F:alanine-glyoxylate transaminase activity"/>
    <property type="evidence" value="ECO:0007669"/>
    <property type="project" value="TreeGrafter"/>
</dbReference>
<dbReference type="InterPro" id="IPR000192">
    <property type="entry name" value="Aminotrans_V_dom"/>
</dbReference>
<dbReference type="EMBL" id="SGXE01000002">
    <property type="protein sequence ID" value="RZS93231.1"/>
    <property type="molecule type" value="Genomic_DNA"/>
</dbReference>
<sequence length="374" mass="41517">MITKELHTSNRILMGPGPSDAHPKVLQAMATPLIGHLDPEFVEIMDEVKEMVQQTFITKNNLTFVVSAPGSAGMETCLVNLIEPGDEVIIGVNGVFGGRMSEIAERCGAKVHRIEKQWGTVVTTADVKAALEKCPKPKLLALVHAETSTGALQPLQEISDLIHNAGGLLMVDAVTSYCGVELQVDEWNIDAIYTGTQKCLSAPPGLSPVSFSERAIKVLDERKTKVQSWFLDLTLVKNYWAGSKRAYHHTAPVSSIFALRESLRLVLEEGLENRWKRHQEVHQVLKTKLENLGFKYLVEEQYRLPNLNSVYLPEGNDEALIRRKLLDEYNIEVGGGLGDFAGKIWRIGIMGESCTLNHVNMLISALEDMKEFKS</sequence>
<evidence type="ECO:0000256" key="1">
    <source>
        <dbReference type="ARBA" id="ARBA00001933"/>
    </source>
</evidence>
<evidence type="ECO:0000256" key="4">
    <source>
        <dbReference type="ARBA" id="ARBA00022679"/>
    </source>
</evidence>
<keyword evidence="12" id="KW-1185">Reference proteome</keyword>
<dbReference type="PROSITE" id="PS00595">
    <property type="entry name" value="AA_TRANSFER_CLASS_5"/>
    <property type="match status" value="1"/>
</dbReference>
<dbReference type="InterPro" id="IPR015421">
    <property type="entry name" value="PyrdxlP-dep_Trfase_major"/>
</dbReference>
<dbReference type="OrthoDB" id="389074at2"/>
<feature type="modified residue" description="N6-(pyridoxal phosphate)lysine" evidence="7">
    <location>
        <position position="198"/>
    </location>
</feature>
<name>A0A4Q7P0C2_9FLAO</name>
<evidence type="ECO:0000256" key="6">
    <source>
        <dbReference type="PIRSR" id="PIRSR000524-1"/>
    </source>
</evidence>
<dbReference type="Pfam" id="PF00266">
    <property type="entry name" value="Aminotran_5"/>
    <property type="match status" value="1"/>
</dbReference>
<protein>
    <submittedName>
        <fullName evidence="11">Alanine-glyoxylate aminotransferase</fullName>
    </submittedName>
</protein>
<dbReference type="FunFam" id="3.40.640.10:FF:000027">
    <property type="entry name" value="Serine--pyruvate aminotransferase, mitochondrial"/>
    <property type="match status" value="1"/>
</dbReference>
<keyword evidence="4 11" id="KW-0808">Transferase</keyword>
<evidence type="ECO:0000313" key="11">
    <source>
        <dbReference type="EMBL" id="RZS93231.1"/>
    </source>
</evidence>
<reference evidence="11 12" key="1">
    <citation type="submission" date="2019-02" db="EMBL/GenBank/DDBJ databases">
        <title>Genomic Encyclopedia of Type Strains, Phase IV (KMG-IV): sequencing the most valuable type-strain genomes for metagenomic binning, comparative biology and taxonomic classification.</title>
        <authorList>
            <person name="Goeker M."/>
        </authorList>
    </citation>
    <scope>NUCLEOTIDE SEQUENCE [LARGE SCALE GENOMIC DNA]</scope>
    <source>
        <strain evidence="11 12">DSM 17196</strain>
    </source>
</reference>
<dbReference type="Proteomes" id="UP000292262">
    <property type="component" value="Unassembled WGS sequence"/>
</dbReference>
<dbReference type="AlphaFoldDB" id="A0A4Q7P0C2"/>
<dbReference type="GO" id="GO:0019265">
    <property type="term" value="P:glycine biosynthetic process, by transamination of glyoxylate"/>
    <property type="evidence" value="ECO:0007669"/>
    <property type="project" value="TreeGrafter"/>
</dbReference>
<evidence type="ECO:0000313" key="12">
    <source>
        <dbReference type="Proteomes" id="UP000292262"/>
    </source>
</evidence>
<dbReference type="PANTHER" id="PTHR21152">
    <property type="entry name" value="AMINOTRANSFERASE CLASS V"/>
    <property type="match status" value="1"/>
</dbReference>
<dbReference type="InterPro" id="IPR015424">
    <property type="entry name" value="PyrdxlP-dep_Trfase"/>
</dbReference>
<evidence type="ECO:0000256" key="8">
    <source>
        <dbReference type="RuleBase" id="RU004075"/>
    </source>
</evidence>
<comment type="similarity">
    <text evidence="2 8">Belongs to the class-V pyridoxal-phosphate-dependent aminotransferase family.</text>
</comment>
<gene>
    <name evidence="11" type="ORF">EV197_1806</name>
</gene>
<dbReference type="PIRSF" id="PIRSF000524">
    <property type="entry name" value="SPT"/>
    <property type="match status" value="1"/>
</dbReference>
<evidence type="ECO:0000256" key="2">
    <source>
        <dbReference type="ARBA" id="ARBA00009236"/>
    </source>
</evidence>
<comment type="caution">
    <text evidence="11">The sequence shown here is derived from an EMBL/GenBank/DDBJ whole genome shotgun (WGS) entry which is preliminary data.</text>
</comment>
<evidence type="ECO:0000256" key="3">
    <source>
        <dbReference type="ARBA" id="ARBA00022576"/>
    </source>
</evidence>
<dbReference type="SUPFAM" id="SSF53383">
    <property type="entry name" value="PLP-dependent transferases"/>
    <property type="match status" value="1"/>
</dbReference>
<evidence type="ECO:0000256" key="7">
    <source>
        <dbReference type="PIRSR" id="PIRSR000524-50"/>
    </source>
</evidence>
<comment type="cofactor">
    <cofactor evidence="1 7 9">
        <name>pyridoxal 5'-phosphate</name>
        <dbReference type="ChEBI" id="CHEBI:597326"/>
    </cofactor>
</comment>
<evidence type="ECO:0000259" key="10">
    <source>
        <dbReference type="Pfam" id="PF00266"/>
    </source>
</evidence>
<feature type="domain" description="Aminotransferase class V" evidence="10">
    <location>
        <begin position="34"/>
        <end position="336"/>
    </location>
</feature>
<evidence type="ECO:0000256" key="9">
    <source>
        <dbReference type="RuleBase" id="RU004504"/>
    </source>
</evidence>
<dbReference type="InterPro" id="IPR020578">
    <property type="entry name" value="Aminotrans_V_PyrdxlP_BS"/>
</dbReference>
<dbReference type="RefSeq" id="WP_130286373.1">
    <property type="nucleotide sequence ID" value="NZ_SGXE01000002.1"/>
</dbReference>
<feature type="binding site" evidence="6">
    <location>
        <position position="346"/>
    </location>
    <ligand>
        <name>substrate</name>
    </ligand>
</feature>
<organism evidence="11 12">
    <name type="scientific">Aquimarina brevivitae</name>
    <dbReference type="NCBI Taxonomy" id="323412"/>
    <lineage>
        <taxon>Bacteria</taxon>
        <taxon>Pseudomonadati</taxon>
        <taxon>Bacteroidota</taxon>
        <taxon>Flavobacteriia</taxon>
        <taxon>Flavobacteriales</taxon>
        <taxon>Flavobacteriaceae</taxon>
        <taxon>Aquimarina</taxon>
    </lineage>
</organism>
<keyword evidence="3 11" id="KW-0032">Aminotransferase</keyword>
<evidence type="ECO:0000256" key="5">
    <source>
        <dbReference type="ARBA" id="ARBA00022898"/>
    </source>
</evidence>
<dbReference type="Gene3D" id="3.90.1150.10">
    <property type="entry name" value="Aspartate Aminotransferase, domain 1"/>
    <property type="match status" value="1"/>
</dbReference>
<dbReference type="InterPro" id="IPR015422">
    <property type="entry name" value="PyrdxlP-dep_Trfase_small"/>
</dbReference>
<dbReference type="PANTHER" id="PTHR21152:SF40">
    <property type="entry name" value="ALANINE--GLYOXYLATE AMINOTRANSFERASE"/>
    <property type="match status" value="1"/>
</dbReference>
<dbReference type="InterPro" id="IPR024169">
    <property type="entry name" value="SP_NH2Trfase/AEP_transaminase"/>
</dbReference>
<dbReference type="Gene3D" id="3.40.640.10">
    <property type="entry name" value="Type I PLP-dependent aspartate aminotransferase-like (Major domain)"/>
    <property type="match status" value="1"/>
</dbReference>
<keyword evidence="5 7" id="KW-0663">Pyridoxal phosphate</keyword>
<dbReference type="GO" id="GO:0004760">
    <property type="term" value="F:L-serine-pyruvate transaminase activity"/>
    <property type="evidence" value="ECO:0007669"/>
    <property type="project" value="TreeGrafter"/>
</dbReference>